<comment type="caution">
    <text evidence="1">The sequence shown here is derived from an EMBL/GenBank/DDBJ whole genome shotgun (WGS) entry which is preliminary data.</text>
</comment>
<keyword evidence="2" id="KW-1185">Reference proteome</keyword>
<organism evidence="1 2">
    <name type="scientific">Racocetra persica</name>
    <dbReference type="NCBI Taxonomy" id="160502"/>
    <lineage>
        <taxon>Eukaryota</taxon>
        <taxon>Fungi</taxon>
        <taxon>Fungi incertae sedis</taxon>
        <taxon>Mucoromycota</taxon>
        <taxon>Glomeromycotina</taxon>
        <taxon>Glomeromycetes</taxon>
        <taxon>Diversisporales</taxon>
        <taxon>Gigasporaceae</taxon>
        <taxon>Racocetra</taxon>
    </lineage>
</organism>
<accession>A0ACA9RK51</accession>
<reference evidence="1" key="1">
    <citation type="submission" date="2021-06" db="EMBL/GenBank/DDBJ databases">
        <authorList>
            <person name="Kallberg Y."/>
            <person name="Tangrot J."/>
            <person name="Rosling A."/>
        </authorList>
    </citation>
    <scope>NUCLEOTIDE SEQUENCE</scope>
    <source>
        <strain evidence="1">MA461A</strain>
    </source>
</reference>
<evidence type="ECO:0000313" key="1">
    <source>
        <dbReference type="EMBL" id="CAG8795665.1"/>
    </source>
</evidence>
<protein>
    <submittedName>
        <fullName evidence="1">2934_t:CDS:1</fullName>
    </submittedName>
</protein>
<dbReference type="EMBL" id="CAJVQC010055710">
    <property type="protein sequence ID" value="CAG8795665.1"/>
    <property type="molecule type" value="Genomic_DNA"/>
</dbReference>
<dbReference type="Proteomes" id="UP000789920">
    <property type="component" value="Unassembled WGS sequence"/>
</dbReference>
<proteinExistence type="predicted"/>
<feature type="non-terminal residue" evidence="1">
    <location>
        <position position="1"/>
    </location>
</feature>
<name>A0ACA9RK51_9GLOM</name>
<evidence type="ECO:0000313" key="2">
    <source>
        <dbReference type="Proteomes" id="UP000789920"/>
    </source>
</evidence>
<sequence>GVDENLYTEQVYSEDLYIDPKIPVDNTESFDNQEVNSIENFDDHEISVTENLNNSEDEFKLPEDEYDFLNFSD</sequence>
<gene>
    <name evidence="1" type="ORF">RPERSI_LOCUS20007</name>
</gene>